<dbReference type="AlphaFoldDB" id="A0A9R0JCZ2"/>
<name>A0A9R0JCZ2_SPIOL</name>
<reference evidence="4" key="2">
    <citation type="submission" date="2025-08" db="UniProtKB">
        <authorList>
            <consortium name="RefSeq"/>
        </authorList>
    </citation>
    <scope>IDENTIFICATION</scope>
    <source>
        <tissue evidence="4">Leaf</tissue>
    </source>
</reference>
<dbReference type="Pfam" id="PF25334">
    <property type="entry name" value="C2_GRDP"/>
    <property type="match status" value="1"/>
</dbReference>
<dbReference type="GO" id="GO:0071470">
    <property type="term" value="P:cellular response to osmotic stress"/>
    <property type="evidence" value="ECO:0000318"/>
    <property type="project" value="GO_Central"/>
</dbReference>
<dbReference type="Pfam" id="PF07173">
    <property type="entry name" value="GRDP-like"/>
    <property type="match status" value="1"/>
</dbReference>
<gene>
    <name evidence="4" type="primary">LOC110804287</name>
</gene>
<dbReference type="InterPro" id="IPR057458">
    <property type="entry name" value="GRDP_C2"/>
</dbReference>
<dbReference type="PANTHER" id="PTHR34365">
    <property type="entry name" value="ENOLASE (DUF1399)"/>
    <property type="match status" value="1"/>
</dbReference>
<evidence type="ECO:0000313" key="4">
    <source>
        <dbReference type="RefSeq" id="XP_021865551.2"/>
    </source>
</evidence>
<protein>
    <submittedName>
        <fullName evidence="4">Glycine-rich domain-containing protein 1</fullName>
    </submittedName>
</protein>
<dbReference type="InterPro" id="IPR057518">
    <property type="entry name" value="GRDP_C"/>
</dbReference>
<dbReference type="GeneID" id="110804287"/>
<dbReference type="PANTHER" id="PTHR34365:SF7">
    <property type="entry name" value="GLYCINE-RICH DOMAIN-CONTAINING PROTEIN 1"/>
    <property type="match status" value="1"/>
</dbReference>
<evidence type="ECO:0000259" key="1">
    <source>
        <dbReference type="Pfam" id="PF25334"/>
    </source>
</evidence>
<keyword evidence="3" id="KW-1185">Reference proteome</keyword>
<reference evidence="3" key="1">
    <citation type="journal article" date="2021" name="Nat. Commun.">
        <title>Genomic analyses provide insights into spinach domestication and the genetic basis of agronomic traits.</title>
        <authorList>
            <person name="Cai X."/>
            <person name="Sun X."/>
            <person name="Xu C."/>
            <person name="Sun H."/>
            <person name="Wang X."/>
            <person name="Ge C."/>
            <person name="Zhang Z."/>
            <person name="Wang Q."/>
            <person name="Fei Z."/>
            <person name="Jiao C."/>
            <person name="Wang Q."/>
        </authorList>
    </citation>
    <scope>NUCLEOTIDE SEQUENCE [LARGE SCALE GENOMIC DNA]</scope>
    <source>
        <strain evidence="3">cv. Varoflay</strain>
    </source>
</reference>
<dbReference type="PRINTS" id="PR01228">
    <property type="entry name" value="EGGSHELL"/>
</dbReference>
<accession>A0A9R0JCZ2</accession>
<dbReference type="RefSeq" id="XP_021865551.2">
    <property type="nucleotide sequence ID" value="XM_022009859.2"/>
</dbReference>
<sequence length="889" mass="96392">MEKEQEREWTEAQNIVVSVDLLETAKKQLQFLAAVDRNRFLYESPALEWAIYRYNAFWLPLLAKHLENPISEDPLVVPLDCEWIWHCHRLNPLRYKSDCKERFGRILGNHNIISSVQGISKSRTEEMWNKMYPEEPYELDYNRRFPGDSLQKNVQSEKFTSYDLVSAVRRQVPFCFQVARPHMSDDRFLEEAVARYKGFLHLIRTNRKNSIKRFCVPTYDVDLIWHSHQLHSISYCNDLYKLLGKVLEHDDTDSDRTKGKKLDTGFSDTTKQWEDTFGLRYWKAGAMYRGTTPTPVAQIPFPFTYEGKKLHNFDNAIQFPEMKAVEVLLEFVEIKNVPEGEKGNLRVSFSKKQPDRLFNAKKTMSILSESGEKQVAYFQCEPTGEVLFELTCNSPSNLPLYKSFKPYGFCSLSLQDCLDSGSQLSVNKWLTVVPLTGILASKPILLHVSLSFTLPTPAFQVFHLVRSQPFFKSPCNFPLPKIRKAKNVKSSTCVTDDDGNDVLNLQMRDLSKEMTRSTPELLKEVHYITDSGETHSLAEFQGTEWCIKGTHGSFKLCRSSGNDGHLFELVGHKMVKLFAGRRLDFEPKHCGKHTSEHDYITAVEFCADYPYGRAAALIDFKNGIVKVKDEWMILIGITLAFILSDILKREGGFTAKVGYKENIINQVVQVASSHDNAENLTEVKVEVENTDTQIAKQGISQSGGCGSGCGSGCGGAVNIGGCGGSGCGSGCGNIVQSGGCGSGCGSGCGNIVQSGGCGSGCGSGCGNIVQSGGCGSGCGSGCGNMAKCGACGGGCGGSGGCGSSCGHMIKSGGCGGSGGCGSSCGQMVKSGGCGSGCGGGCGHMAKSGGCGGGGGCGSSCGSNLLHDDNVGGCDLPKVEVSIVNEPVAA</sequence>
<dbReference type="Pfam" id="PF25335">
    <property type="entry name" value="GRDP_C"/>
    <property type="match status" value="1"/>
</dbReference>
<feature type="domain" description="GRDP C2" evidence="1">
    <location>
        <begin position="321"/>
        <end position="453"/>
    </location>
</feature>
<evidence type="ECO:0000259" key="2">
    <source>
        <dbReference type="Pfam" id="PF25335"/>
    </source>
</evidence>
<dbReference type="InterPro" id="IPR009836">
    <property type="entry name" value="GRDP-like"/>
</dbReference>
<feature type="domain" description="GRPD C-terminal" evidence="2">
    <location>
        <begin position="494"/>
        <end position="627"/>
    </location>
</feature>
<proteinExistence type="predicted"/>
<organism evidence="3 4">
    <name type="scientific">Spinacia oleracea</name>
    <name type="common">Spinach</name>
    <dbReference type="NCBI Taxonomy" id="3562"/>
    <lineage>
        <taxon>Eukaryota</taxon>
        <taxon>Viridiplantae</taxon>
        <taxon>Streptophyta</taxon>
        <taxon>Embryophyta</taxon>
        <taxon>Tracheophyta</taxon>
        <taxon>Spermatophyta</taxon>
        <taxon>Magnoliopsida</taxon>
        <taxon>eudicotyledons</taxon>
        <taxon>Gunneridae</taxon>
        <taxon>Pentapetalae</taxon>
        <taxon>Caryophyllales</taxon>
        <taxon>Chenopodiaceae</taxon>
        <taxon>Chenopodioideae</taxon>
        <taxon>Anserineae</taxon>
        <taxon>Spinacia</taxon>
    </lineage>
</organism>
<evidence type="ECO:0000313" key="3">
    <source>
        <dbReference type="Proteomes" id="UP000813463"/>
    </source>
</evidence>
<dbReference type="Proteomes" id="UP000813463">
    <property type="component" value="Chromosome 6"/>
</dbReference>
<dbReference type="KEGG" id="soe:110804287"/>